<geneLocation type="plasmid" evidence="1 2">
    <name>pWSM1592_1</name>
</geneLocation>
<proteinExistence type="predicted"/>
<keyword evidence="1" id="KW-0378">Hydrolase</keyword>
<dbReference type="Proteomes" id="UP001060123">
    <property type="component" value="Plasmid pWSM1592_1"/>
</dbReference>
<dbReference type="InterPro" id="IPR029058">
    <property type="entry name" value="AB_hydrolase_fold"/>
</dbReference>
<organism evidence="1 2">
    <name type="scientific">Rhizobium sullae</name>
    <name type="common">Rhizobium hedysari</name>
    <dbReference type="NCBI Taxonomy" id="50338"/>
    <lineage>
        <taxon>Bacteria</taxon>
        <taxon>Pseudomonadati</taxon>
        <taxon>Pseudomonadota</taxon>
        <taxon>Alphaproteobacteria</taxon>
        <taxon>Hyphomicrobiales</taxon>
        <taxon>Rhizobiaceae</taxon>
        <taxon>Rhizobium/Agrobacterium group</taxon>
        <taxon>Rhizobium</taxon>
    </lineage>
</organism>
<sequence length="90" mass="10088">MPAAIPSRIWHSICYEQLAYDPSPLLQDISAPTLILRGEEDVIATEEHQAKMKDGIVGAEFISLPGHGHNLHWEDPEKVAGLIWTFLERS</sequence>
<keyword evidence="1" id="KW-0614">Plasmid</keyword>
<dbReference type="EMBL" id="CP104144">
    <property type="protein sequence ID" value="UWU18789.1"/>
    <property type="molecule type" value="Genomic_DNA"/>
</dbReference>
<accession>A0ABY5XXB8</accession>
<dbReference type="SUPFAM" id="SSF53474">
    <property type="entry name" value="alpha/beta-Hydrolases"/>
    <property type="match status" value="1"/>
</dbReference>
<dbReference type="InterPro" id="IPR050266">
    <property type="entry name" value="AB_hydrolase_sf"/>
</dbReference>
<dbReference type="PANTHER" id="PTHR43798:SF33">
    <property type="entry name" value="HYDROLASE, PUTATIVE (AFU_ORTHOLOGUE AFUA_2G14860)-RELATED"/>
    <property type="match status" value="1"/>
</dbReference>
<dbReference type="PANTHER" id="PTHR43798">
    <property type="entry name" value="MONOACYLGLYCEROL LIPASE"/>
    <property type="match status" value="1"/>
</dbReference>
<evidence type="ECO:0000313" key="1">
    <source>
        <dbReference type="EMBL" id="UWU18789.1"/>
    </source>
</evidence>
<reference evidence="1" key="1">
    <citation type="submission" date="2022-09" db="EMBL/GenBank/DDBJ databases">
        <title>Australian commercial rhizobial inoculants.</title>
        <authorList>
            <person name="Kohlmeier M.G."/>
            <person name="O'Hara G.W."/>
            <person name="Colombi E."/>
            <person name="Ramsay J.P."/>
            <person name="Terpolilli J."/>
        </authorList>
    </citation>
    <scope>NUCLEOTIDE SEQUENCE</scope>
    <source>
        <strain evidence="1">WSM1592</strain>
        <plasmid evidence="1">pWSM1592_1</plasmid>
    </source>
</reference>
<dbReference type="Gene3D" id="3.40.50.1820">
    <property type="entry name" value="alpha/beta hydrolase"/>
    <property type="match status" value="1"/>
</dbReference>
<gene>
    <name evidence="1" type="ORF">N2599_26760</name>
</gene>
<dbReference type="GO" id="GO:0016787">
    <property type="term" value="F:hydrolase activity"/>
    <property type="evidence" value="ECO:0007669"/>
    <property type="project" value="UniProtKB-KW"/>
</dbReference>
<keyword evidence="2" id="KW-1185">Reference proteome</keyword>
<evidence type="ECO:0000313" key="2">
    <source>
        <dbReference type="Proteomes" id="UP001060123"/>
    </source>
</evidence>
<name>A0ABY5XXB8_RHISU</name>
<protein>
    <submittedName>
        <fullName evidence="1">Alpha/beta hydrolase</fullName>
    </submittedName>
</protein>